<evidence type="ECO:0000313" key="2">
    <source>
        <dbReference type="Proteomes" id="UP001222282"/>
    </source>
</evidence>
<accession>A0ABY7Z5E1</accession>
<reference evidence="1 2" key="1">
    <citation type="submission" date="2022-07" db="EMBL/GenBank/DDBJ databases">
        <authorList>
            <person name="Abrouk D."/>
            <person name="Moenne-Loccoz Y."/>
            <person name="Todorovic I."/>
            <person name="Raicevic V."/>
            <person name="Jovicic-Petrovic J."/>
        </authorList>
    </citation>
    <scope>NUCLEOTIDE SEQUENCE [LARGE SCALE GENOMIC DNA]</scope>
    <source>
        <strain evidence="2">IT-P374</strain>
    </source>
</reference>
<protein>
    <submittedName>
        <fullName evidence="1">Uncharacterized protein</fullName>
    </submittedName>
</protein>
<organism evidence="1 2">
    <name type="scientific">Pseudomonas serboccidentalis</name>
    <dbReference type="NCBI Taxonomy" id="2964670"/>
    <lineage>
        <taxon>Bacteria</taxon>
        <taxon>Pseudomonadati</taxon>
        <taxon>Pseudomonadota</taxon>
        <taxon>Gammaproteobacteria</taxon>
        <taxon>Pseudomonadales</taxon>
        <taxon>Pseudomonadaceae</taxon>
        <taxon>Pseudomonas</taxon>
    </lineage>
</organism>
<evidence type="ECO:0000313" key="1">
    <source>
        <dbReference type="EMBL" id="WDR34632.1"/>
    </source>
</evidence>
<dbReference type="EMBL" id="CP101655">
    <property type="protein sequence ID" value="WDR34632.1"/>
    <property type="molecule type" value="Genomic_DNA"/>
</dbReference>
<keyword evidence="2" id="KW-1185">Reference proteome</keyword>
<name>A0ABY7Z5E1_9PSED</name>
<proteinExistence type="predicted"/>
<sequence length="113" mass="11892">MTGAIILNGHQSPAGDGVGVITLTTKCRAGVLQIQFVSASATVDLVRTGTALDQVVTVQTIDLVIVTGTVQRVRAICPVDNCDYFFLALLRTSTGSPGAHTSSPRPLKHLRMC</sequence>
<dbReference type="Proteomes" id="UP001222282">
    <property type="component" value="Chromosome"/>
</dbReference>
<gene>
    <name evidence="1" type="ORF">NN484_19240</name>
</gene>